<organism evidence="3 4">
    <name type="scientific">Ostreococcus lucimarinus (strain CCE9901)</name>
    <dbReference type="NCBI Taxonomy" id="436017"/>
    <lineage>
        <taxon>Eukaryota</taxon>
        <taxon>Viridiplantae</taxon>
        <taxon>Chlorophyta</taxon>
        <taxon>Mamiellophyceae</taxon>
        <taxon>Mamiellales</taxon>
        <taxon>Bathycoccaceae</taxon>
        <taxon>Ostreococcus</taxon>
    </lineage>
</organism>
<protein>
    <submittedName>
        <fullName evidence="3">Uncharacterized protein</fullName>
    </submittedName>
</protein>
<keyword evidence="2" id="KW-0812">Transmembrane</keyword>
<accession>A4RTK8</accession>
<dbReference type="AlphaFoldDB" id="A4RTK8"/>
<dbReference type="GeneID" id="5000543"/>
<dbReference type="KEGG" id="olu:OSTLU_29847"/>
<sequence>MSGRGPALDRASGSFRHSERYAATAARYSKAIERERNAEEIARDGGGATSRSGGERESLLDAPEYLERQRARNESFKRGCGRMCALVFVLAAFAAVAAFGFQHFNGDDSPAKVTVDSDSASSSRNSDLGPSAAPRATTPDVSTTYPPPPMPQPTPQPEPSSQPAPQPEPAPQPQPEPAPQPQPEPAPQPQPEPAPQPQPEPASQPQPEPAPQPVPTPPEPTTEPSDDPYDPYSADLALPMHAGAIEEEANELVENAIHHEIAGGLGRAFLRNSKERFKFEAAPEDEPAVPKDPMPAPVDDPKRIPEVRSKK</sequence>
<feature type="region of interest" description="Disordered" evidence="1">
    <location>
        <begin position="105"/>
        <end position="243"/>
    </location>
</feature>
<feature type="compositionally biased region" description="Basic and acidic residues" evidence="1">
    <location>
        <begin position="53"/>
        <end position="63"/>
    </location>
</feature>
<evidence type="ECO:0000313" key="3">
    <source>
        <dbReference type="EMBL" id="ABO94591.1"/>
    </source>
</evidence>
<evidence type="ECO:0000256" key="1">
    <source>
        <dbReference type="SAM" id="MobiDB-lite"/>
    </source>
</evidence>
<dbReference type="Gramene" id="ABO94591">
    <property type="protein sequence ID" value="ABO94591"/>
    <property type="gene ID" value="OSTLU_29847"/>
</dbReference>
<feature type="region of interest" description="Disordered" evidence="1">
    <location>
        <begin position="35"/>
        <end position="63"/>
    </location>
</feature>
<dbReference type="HOGENOM" id="CLU_895423_0_0_1"/>
<keyword evidence="2" id="KW-1133">Transmembrane helix</keyword>
<feature type="compositionally biased region" description="Low complexity" evidence="1">
    <location>
        <begin position="116"/>
        <end position="127"/>
    </location>
</feature>
<gene>
    <name evidence="3" type="ORF">OSTLU_29847</name>
</gene>
<reference evidence="3 4" key="1">
    <citation type="journal article" date="2007" name="Proc. Natl. Acad. Sci. U.S.A.">
        <title>The tiny eukaryote Ostreococcus provides genomic insights into the paradox of plankton speciation.</title>
        <authorList>
            <person name="Palenik B."/>
            <person name="Grimwood J."/>
            <person name="Aerts A."/>
            <person name="Rouze P."/>
            <person name="Salamov A."/>
            <person name="Putnam N."/>
            <person name="Dupont C."/>
            <person name="Jorgensen R."/>
            <person name="Derelle E."/>
            <person name="Rombauts S."/>
            <person name="Zhou K."/>
            <person name="Otillar R."/>
            <person name="Merchant S.S."/>
            <person name="Podell S."/>
            <person name="Gaasterland T."/>
            <person name="Napoli C."/>
            <person name="Gendler K."/>
            <person name="Manuell A."/>
            <person name="Tai V."/>
            <person name="Vallon O."/>
            <person name="Piganeau G."/>
            <person name="Jancek S."/>
            <person name="Heijde M."/>
            <person name="Jabbari K."/>
            <person name="Bowler C."/>
            <person name="Lohr M."/>
            <person name="Robbens S."/>
            <person name="Werner G."/>
            <person name="Dubchak I."/>
            <person name="Pazour G.J."/>
            <person name="Ren Q."/>
            <person name="Paulsen I."/>
            <person name="Delwiche C."/>
            <person name="Schmutz J."/>
            <person name="Rokhsar D."/>
            <person name="Van de Peer Y."/>
            <person name="Moreau H."/>
            <person name="Grigoriev I.V."/>
        </authorList>
    </citation>
    <scope>NUCLEOTIDE SEQUENCE [LARGE SCALE GENOMIC DNA]</scope>
    <source>
        <strain evidence="3 4">CCE9901</strain>
    </source>
</reference>
<keyword evidence="2" id="KW-0472">Membrane</keyword>
<keyword evidence="4" id="KW-1185">Reference proteome</keyword>
<evidence type="ECO:0000313" key="4">
    <source>
        <dbReference type="Proteomes" id="UP000001568"/>
    </source>
</evidence>
<feature type="compositionally biased region" description="Basic and acidic residues" evidence="1">
    <location>
        <begin position="299"/>
        <end position="311"/>
    </location>
</feature>
<feature type="compositionally biased region" description="Pro residues" evidence="1">
    <location>
        <begin position="145"/>
        <end position="221"/>
    </location>
</feature>
<dbReference type="EMBL" id="CP000582">
    <property type="protein sequence ID" value="ABO94591.1"/>
    <property type="molecule type" value="Genomic_DNA"/>
</dbReference>
<dbReference type="RefSeq" id="XP_001416298.1">
    <property type="nucleotide sequence ID" value="XM_001416261.1"/>
</dbReference>
<dbReference type="Proteomes" id="UP000001568">
    <property type="component" value="Chromosome 2"/>
</dbReference>
<proteinExistence type="predicted"/>
<feature type="transmembrane region" description="Helical" evidence="2">
    <location>
        <begin position="80"/>
        <end position="101"/>
    </location>
</feature>
<evidence type="ECO:0000256" key="2">
    <source>
        <dbReference type="SAM" id="Phobius"/>
    </source>
</evidence>
<name>A4RTK8_OSTLU</name>
<feature type="region of interest" description="Disordered" evidence="1">
    <location>
        <begin position="280"/>
        <end position="311"/>
    </location>
</feature>